<dbReference type="Proteomes" id="UP000028091">
    <property type="component" value="Unassembled WGS sequence"/>
</dbReference>
<feature type="domain" description="PRD" evidence="7">
    <location>
        <begin position="196"/>
        <end position="301"/>
    </location>
</feature>
<keyword evidence="8" id="KW-0762">Sugar transport</keyword>
<dbReference type="SUPFAM" id="SSF52794">
    <property type="entry name" value="PTS system IIB component-like"/>
    <property type="match status" value="1"/>
</dbReference>
<evidence type="ECO:0000256" key="4">
    <source>
        <dbReference type="ARBA" id="ARBA00023163"/>
    </source>
</evidence>
<evidence type="ECO:0000259" key="6">
    <source>
        <dbReference type="PROSITE" id="PS51099"/>
    </source>
</evidence>
<dbReference type="Pfam" id="PF00359">
    <property type="entry name" value="PTS_EIIA_2"/>
    <property type="match status" value="1"/>
</dbReference>
<dbReference type="InterPro" id="IPR013196">
    <property type="entry name" value="HTH_11"/>
</dbReference>
<keyword evidence="4" id="KW-0804">Transcription</keyword>
<dbReference type="InterPro" id="IPR002178">
    <property type="entry name" value="PTS_EIIA_type-2_dom"/>
</dbReference>
<dbReference type="PANTHER" id="PTHR30185:SF18">
    <property type="entry name" value="TRANSCRIPTIONAL REGULATOR MTLR"/>
    <property type="match status" value="1"/>
</dbReference>
<dbReference type="RefSeq" id="WP_034324722.1">
    <property type="nucleotide sequence ID" value="NZ_JOTP01000032.1"/>
</dbReference>
<evidence type="ECO:0000259" key="7">
    <source>
        <dbReference type="PROSITE" id="PS51372"/>
    </source>
</evidence>
<sequence length="695" mass="80306">MYITAREQKVIKYIIQQNRYVTIREIADSVQVSTRTIHRELKSIKPILKNYQLSLDKQPGKGLKTVGEQKDKQRLLAHISNEDQIEYSSDERKLLILCALLEAKEPVKLYTLAADLQVTNATISYDLDELTEWIAPYGLQLIRKRGYGIELKGPEEAKRKIVGNLIVDRLDIQLFLETIEMNIKHRTKATEKVFGVVSRGQLLKVERLLFHLKNRLSLSLSDSAYIALVVHLTYAIERIQIGETIRMEEEELLELKRTKEFQSSQRIARALERMFNVEIPEAEVGYMTIHLRSANRSFQAEYRIDEIELDIALRTKKLIDFISNKTGYHLNENDSLYEGLVSHLEPAMNRLKEKMRIYNPLTQQIKKDYFLLFMAIEEGVERFFPEIEFPEDEIAFIVLHFGSVLEIKKEETKIHALVVCSSGIGSSKMLASRLKKELPEIAKFDLSSLMELKEIDAASYDMIVSTVPIPYDHIDYIMVSPLLNEDDAMRVKAHIKRKIPYMIEKKRTKESVKESVQETIDMMAVAEQITNYMSVIRGIVSHFTLENKKTLPHHEATIRQLLRQIESEGYVKHADNVATSLLEREQQGGLGIPGTEFALFHLKHELIKEPIFHIYDLDEAYEVKSMDGGQQMMSRMLMMLAPLELGKEGSEMFSLISSSIIESEESMALYGHGSKEEIEQKLHQLFYQFVKEAKW</sequence>
<dbReference type="Gene3D" id="3.40.50.2300">
    <property type="match status" value="1"/>
</dbReference>
<feature type="domain" description="PTS EIIB type-2" evidence="6">
    <location>
        <begin position="414"/>
        <end position="503"/>
    </location>
</feature>
<dbReference type="InterPro" id="IPR011608">
    <property type="entry name" value="PRD"/>
</dbReference>
<dbReference type="CDD" id="cd05568">
    <property type="entry name" value="PTS_IIB_bgl_like"/>
    <property type="match status" value="1"/>
</dbReference>
<dbReference type="InterPro" id="IPR050661">
    <property type="entry name" value="BglG_antiterminators"/>
</dbReference>
<dbReference type="Pfam" id="PF00874">
    <property type="entry name" value="PRD"/>
    <property type="match status" value="2"/>
</dbReference>
<evidence type="ECO:0000256" key="3">
    <source>
        <dbReference type="ARBA" id="ARBA00023015"/>
    </source>
</evidence>
<dbReference type="GO" id="GO:0009401">
    <property type="term" value="P:phosphoenolpyruvate-dependent sugar phosphotransferase system"/>
    <property type="evidence" value="ECO:0007669"/>
    <property type="project" value="InterPro"/>
</dbReference>
<evidence type="ECO:0000313" key="8">
    <source>
        <dbReference type="EMBL" id="KEP25103.1"/>
    </source>
</evidence>
<evidence type="ECO:0000256" key="1">
    <source>
        <dbReference type="ARBA" id="ARBA00022679"/>
    </source>
</evidence>
<feature type="domain" description="PTS EIIA type-2" evidence="5">
    <location>
        <begin position="538"/>
        <end position="685"/>
    </location>
</feature>
<protein>
    <submittedName>
        <fullName evidence="8">PTS sugar transporter subunit IIA</fullName>
    </submittedName>
</protein>
<dbReference type="InterPro" id="IPR036388">
    <property type="entry name" value="WH-like_DNA-bd_sf"/>
</dbReference>
<evidence type="ECO:0000259" key="5">
    <source>
        <dbReference type="PROSITE" id="PS51094"/>
    </source>
</evidence>
<keyword evidence="3" id="KW-0805">Transcription regulation</keyword>
<dbReference type="Gene3D" id="1.10.10.10">
    <property type="entry name" value="Winged helix-like DNA-binding domain superfamily/Winged helix DNA-binding domain"/>
    <property type="match status" value="2"/>
</dbReference>
<dbReference type="PROSITE" id="PS51094">
    <property type="entry name" value="PTS_EIIA_TYPE_2"/>
    <property type="match status" value="1"/>
</dbReference>
<dbReference type="InterPro" id="IPR036390">
    <property type="entry name" value="WH_DNA-bd_sf"/>
</dbReference>
<evidence type="ECO:0000313" key="9">
    <source>
        <dbReference type="Proteomes" id="UP000028091"/>
    </source>
</evidence>
<evidence type="ECO:0000256" key="2">
    <source>
        <dbReference type="ARBA" id="ARBA00022737"/>
    </source>
</evidence>
<dbReference type="SUPFAM" id="SSF46785">
    <property type="entry name" value="Winged helix' DNA-binding domain"/>
    <property type="match status" value="1"/>
</dbReference>
<proteinExistence type="predicted"/>
<dbReference type="PROSITE" id="PS51099">
    <property type="entry name" value="PTS_EIIB_TYPE_2"/>
    <property type="match status" value="1"/>
</dbReference>
<accession>A0A081L777</accession>
<dbReference type="eggNOG" id="COG3711">
    <property type="taxonomic scope" value="Bacteria"/>
</dbReference>
<organism evidence="8 9">
    <name type="scientific">Bacillus zhangzhouensis</name>
    <dbReference type="NCBI Taxonomy" id="1178540"/>
    <lineage>
        <taxon>Bacteria</taxon>
        <taxon>Bacillati</taxon>
        <taxon>Bacillota</taxon>
        <taxon>Bacilli</taxon>
        <taxon>Bacillales</taxon>
        <taxon>Bacillaceae</taxon>
        <taxon>Bacillus</taxon>
    </lineage>
</organism>
<dbReference type="PROSITE" id="PS51372">
    <property type="entry name" value="PRD_2"/>
    <property type="match status" value="2"/>
</dbReference>
<dbReference type="InterPro" id="IPR036095">
    <property type="entry name" value="PTS_EIIB-like_sf"/>
</dbReference>
<dbReference type="Gene3D" id="1.10.1790.10">
    <property type="entry name" value="PRD domain"/>
    <property type="match status" value="2"/>
</dbReference>
<dbReference type="InterPro" id="IPR036634">
    <property type="entry name" value="PRD_sf"/>
</dbReference>
<dbReference type="InterPro" id="IPR016152">
    <property type="entry name" value="PTrfase/Anion_transptr"/>
</dbReference>
<name>A0A081L777_9BACI</name>
<comment type="caution">
    <text evidence="8">The sequence shown here is derived from an EMBL/GenBank/DDBJ whole genome shotgun (WGS) entry which is preliminary data.</text>
</comment>
<dbReference type="Pfam" id="PF08279">
    <property type="entry name" value="HTH_11"/>
    <property type="match status" value="2"/>
</dbReference>
<reference evidence="8 9" key="1">
    <citation type="submission" date="2012-09" db="EMBL/GenBank/DDBJ databases">
        <title>Genome Sequence of Bacillus sp. DW5-4.</title>
        <authorList>
            <person name="Lai Q."/>
            <person name="Liu Y."/>
            <person name="Shao Z."/>
        </authorList>
    </citation>
    <scope>NUCLEOTIDE SEQUENCE [LARGE SCALE GENOMIC DNA]</scope>
    <source>
        <strain evidence="8 9">DW5-4</strain>
    </source>
</reference>
<keyword evidence="1" id="KW-0808">Transferase</keyword>
<dbReference type="SUPFAM" id="SSF55804">
    <property type="entry name" value="Phoshotransferase/anion transport protein"/>
    <property type="match status" value="1"/>
</dbReference>
<keyword evidence="8" id="KW-0813">Transport</keyword>
<dbReference type="Gene3D" id="3.40.930.10">
    <property type="entry name" value="Mannitol-specific EII, Chain A"/>
    <property type="match status" value="1"/>
</dbReference>
<dbReference type="PANTHER" id="PTHR30185">
    <property type="entry name" value="CRYPTIC BETA-GLUCOSIDE BGL OPERON ANTITERMINATOR"/>
    <property type="match status" value="1"/>
</dbReference>
<dbReference type="EMBL" id="JOTP01000032">
    <property type="protein sequence ID" value="KEP25103.1"/>
    <property type="molecule type" value="Genomic_DNA"/>
</dbReference>
<keyword evidence="2" id="KW-0677">Repeat</keyword>
<dbReference type="SUPFAM" id="SSF63520">
    <property type="entry name" value="PTS-regulatory domain, PRD"/>
    <property type="match status" value="2"/>
</dbReference>
<dbReference type="InterPro" id="IPR013011">
    <property type="entry name" value="PTS_EIIB_2"/>
</dbReference>
<dbReference type="GO" id="GO:0008982">
    <property type="term" value="F:protein-N(PI)-phosphohistidine-sugar phosphotransferase activity"/>
    <property type="evidence" value="ECO:0007669"/>
    <property type="project" value="InterPro"/>
</dbReference>
<keyword evidence="9" id="KW-1185">Reference proteome</keyword>
<gene>
    <name evidence="8" type="ORF">BA70_12030</name>
</gene>
<dbReference type="OrthoDB" id="9776005at2"/>
<feature type="domain" description="PRD" evidence="7">
    <location>
        <begin position="306"/>
        <end position="411"/>
    </location>
</feature>
<dbReference type="AlphaFoldDB" id="A0A081L777"/>
<dbReference type="GO" id="GO:0006355">
    <property type="term" value="P:regulation of DNA-templated transcription"/>
    <property type="evidence" value="ECO:0007669"/>
    <property type="project" value="InterPro"/>
</dbReference>